<proteinExistence type="predicted"/>
<gene>
    <name evidence="1" type="ORF">QE152_g36240</name>
</gene>
<organism evidence="1 2">
    <name type="scientific">Popillia japonica</name>
    <name type="common">Japanese beetle</name>
    <dbReference type="NCBI Taxonomy" id="7064"/>
    <lineage>
        <taxon>Eukaryota</taxon>
        <taxon>Metazoa</taxon>
        <taxon>Ecdysozoa</taxon>
        <taxon>Arthropoda</taxon>
        <taxon>Hexapoda</taxon>
        <taxon>Insecta</taxon>
        <taxon>Pterygota</taxon>
        <taxon>Neoptera</taxon>
        <taxon>Endopterygota</taxon>
        <taxon>Coleoptera</taxon>
        <taxon>Polyphaga</taxon>
        <taxon>Scarabaeiformia</taxon>
        <taxon>Scarabaeidae</taxon>
        <taxon>Rutelinae</taxon>
        <taxon>Popillia</taxon>
    </lineage>
</organism>
<sequence length="114" mass="13379">MEDPAEPKQAYTYKKNDDVASFIKISYEFANFLAGLEEDDNDVIKQRIQREDTQANKGCQIKDKLKNWNDQITKSRNCYEEQRANVIHCYRRHPTKTLLCSGCINEFQKSVKKV</sequence>
<name>A0AAW1IDL2_POPJA</name>
<comment type="caution">
    <text evidence="1">The sequence shown here is derived from an EMBL/GenBank/DDBJ whole genome shotgun (WGS) entry which is preliminary data.</text>
</comment>
<evidence type="ECO:0000313" key="2">
    <source>
        <dbReference type="Proteomes" id="UP001458880"/>
    </source>
</evidence>
<keyword evidence="2" id="KW-1185">Reference proteome</keyword>
<evidence type="ECO:0000313" key="1">
    <source>
        <dbReference type="EMBL" id="KAK9687485.1"/>
    </source>
</evidence>
<dbReference type="AlphaFoldDB" id="A0AAW1IDL2"/>
<protein>
    <submittedName>
        <fullName evidence="1">Uncharacterized protein</fullName>
    </submittedName>
</protein>
<reference evidence="1 2" key="1">
    <citation type="journal article" date="2024" name="BMC Genomics">
        <title>De novo assembly and annotation of Popillia japonica's genome with initial clues to its potential as an invasive pest.</title>
        <authorList>
            <person name="Cucini C."/>
            <person name="Boschi S."/>
            <person name="Funari R."/>
            <person name="Cardaioli E."/>
            <person name="Iannotti N."/>
            <person name="Marturano G."/>
            <person name="Paoli F."/>
            <person name="Bruttini M."/>
            <person name="Carapelli A."/>
            <person name="Frati F."/>
            <person name="Nardi F."/>
        </authorList>
    </citation>
    <scope>NUCLEOTIDE SEQUENCE [LARGE SCALE GENOMIC DNA]</scope>
    <source>
        <strain evidence="1">DMR45628</strain>
    </source>
</reference>
<dbReference type="EMBL" id="JASPKY010000640">
    <property type="protein sequence ID" value="KAK9687485.1"/>
    <property type="molecule type" value="Genomic_DNA"/>
</dbReference>
<accession>A0AAW1IDL2</accession>
<dbReference type="Proteomes" id="UP001458880">
    <property type="component" value="Unassembled WGS sequence"/>
</dbReference>